<dbReference type="EMBL" id="QGDT01000017">
    <property type="protein sequence ID" value="PWJ54536.1"/>
    <property type="molecule type" value="Genomic_DNA"/>
</dbReference>
<protein>
    <submittedName>
        <fullName evidence="1">Uncharacterized protein DUF4249</fullName>
    </submittedName>
</protein>
<dbReference type="PROSITE" id="PS51257">
    <property type="entry name" value="PROKAR_LIPOPROTEIN"/>
    <property type="match status" value="1"/>
</dbReference>
<reference evidence="1 2" key="1">
    <citation type="submission" date="2018-03" db="EMBL/GenBank/DDBJ databases">
        <title>Genomic Encyclopedia of Archaeal and Bacterial Type Strains, Phase II (KMG-II): from individual species to whole genera.</title>
        <authorList>
            <person name="Goeker M."/>
        </authorList>
    </citation>
    <scope>NUCLEOTIDE SEQUENCE [LARGE SCALE GENOMIC DNA]</scope>
    <source>
        <strain evidence="1 2">DSM 100346</strain>
    </source>
</reference>
<accession>A0A316A9E1</accession>
<gene>
    <name evidence="1" type="ORF">CLV98_11774</name>
</gene>
<evidence type="ECO:0000313" key="2">
    <source>
        <dbReference type="Proteomes" id="UP000245880"/>
    </source>
</evidence>
<sequence length="311" mass="35191">MLIHKFHFGLLLFLLVGLSSCESLINDVDPSKLPDRSSKLVVESYIAPEKEKIEVVVSRSQTIYGPTDYNFTPISNAVVTLTDGTSAIDIPYSAEDERYIVSASTYPIHPGTQYYLTVSTEQETVSATTTVPLEKTAVSSYSFDSLYHYKVAGDTALRIRSSFKDIPGQANYYICRGYIEVELNELVWDETTEGYNLQRRRKKVSLRYDDGINNRLFQTDANLDGLTLKSPNFIYRIPSSSPDDPNAPQVKLIRIHLETLNIEKNYYQFHQTKYQNLNNNPFTEPTIVFSNIEGGLGCFGAYHMGVLEIPF</sequence>
<dbReference type="OrthoDB" id="1115009at2"/>
<dbReference type="Proteomes" id="UP000245880">
    <property type="component" value="Unassembled WGS sequence"/>
</dbReference>
<comment type="caution">
    <text evidence="1">The sequence shown here is derived from an EMBL/GenBank/DDBJ whole genome shotgun (WGS) entry which is preliminary data.</text>
</comment>
<name>A0A316A9E1_9BACT</name>
<proteinExistence type="predicted"/>
<dbReference type="Pfam" id="PF14054">
    <property type="entry name" value="DUF4249"/>
    <property type="match status" value="1"/>
</dbReference>
<evidence type="ECO:0000313" key="1">
    <source>
        <dbReference type="EMBL" id="PWJ54536.1"/>
    </source>
</evidence>
<keyword evidence="2" id="KW-1185">Reference proteome</keyword>
<organism evidence="1 2">
    <name type="scientific">Dyadobacter jejuensis</name>
    <dbReference type="NCBI Taxonomy" id="1082580"/>
    <lineage>
        <taxon>Bacteria</taxon>
        <taxon>Pseudomonadati</taxon>
        <taxon>Bacteroidota</taxon>
        <taxon>Cytophagia</taxon>
        <taxon>Cytophagales</taxon>
        <taxon>Spirosomataceae</taxon>
        <taxon>Dyadobacter</taxon>
    </lineage>
</organism>
<dbReference type="RefSeq" id="WP_109677792.1">
    <property type="nucleotide sequence ID" value="NZ_QGDT01000017.1"/>
</dbReference>
<dbReference type="InterPro" id="IPR025345">
    <property type="entry name" value="DUF4249"/>
</dbReference>
<dbReference type="AlphaFoldDB" id="A0A316A9E1"/>